<proteinExistence type="predicted"/>
<gene>
    <name evidence="1" type="ORF">M409DRAFT_31370</name>
</gene>
<dbReference type="GeneID" id="54563501"/>
<evidence type="ECO:0000313" key="2">
    <source>
        <dbReference type="Proteomes" id="UP000799537"/>
    </source>
</evidence>
<sequence length="383" mass="42796">VSDVLHWSICETFSEVRRMMPLWAVQGQRFIRQESLWNGARNLGETSLAREWAHEFLEDEAQGLESRYRPREASAAALSTLASSSNPRNNLIANRCLQFEELEFHGSTLQEEQERELSPEIQQERQVQRPPAVDPAEHHIHPDMRTFVSTGVVKPSSKAYMPAFTVFSDIRAATSFDVSQLGGKKDLLVTADFARTVKKAGASNVSDAYQRSVEWILTSASADSNVVDCVMAVSPHEAQQLYPHICQSSTVVLHVYKPRWNVGFRSLDDLHFFTVPPLPEPRVVRPSLLTQLNLFSGQLYFNSLEDYQRACEFLGLASTKANSHCTLAADGFILQASDEAQGALLAPRFLKEIMKIRKNGEGIGRTHVGSMLEGVFLALSDFA</sequence>
<dbReference type="OrthoDB" id="3182339at2759"/>
<dbReference type="RefSeq" id="XP_033659618.1">
    <property type="nucleotide sequence ID" value="XM_033810229.1"/>
</dbReference>
<protein>
    <submittedName>
        <fullName evidence="1">Uncharacterized protein</fullName>
    </submittedName>
</protein>
<evidence type="ECO:0000313" key="1">
    <source>
        <dbReference type="EMBL" id="KAF2158729.1"/>
    </source>
</evidence>
<dbReference type="Proteomes" id="UP000799537">
    <property type="component" value="Unassembled WGS sequence"/>
</dbReference>
<dbReference type="EMBL" id="ML993650">
    <property type="protein sequence ID" value="KAF2158729.1"/>
    <property type="molecule type" value="Genomic_DNA"/>
</dbReference>
<feature type="non-terminal residue" evidence="1">
    <location>
        <position position="1"/>
    </location>
</feature>
<feature type="non-terminal residue" evidence="1">
    <location>
        <position position="383"/>
    </location>
</feature>
<reference evidence="1" key="1">
    <citation type="journal article" date="2020" name="Stud. Mycol.">
        <title>101 Dothideomycetes genomes: a test case for predicting lifestyles and emergence of pathogens.</title>
        <authorList>
            <person name="Haridas S."/>
            <person name="Albert R."/>
            <person name="Binder M."/>
            <person name="Bloem J."/>
            <person name="Labutti K."/>
            <person name="Salamov A."/>
            <person name="Andreopoulos B."/>
            <person name="Baker S."/>
            <person name="Barry K."/>
            <person name="Bills G."/>
            <person name="Bluhm B."/>
            <person name="Cannon C."/>
            <person name="Castanera R."/>
            <person name="Culley D."/>
            <person name="Daum C."/>
            <person name="Ezra D."/>
            <person name="Gonzalez J."/>
            <person name="Henrissat B."/>
            <person name="Kuo A."/>
            <person name="Liang C."/>
            <person name="Lipzen A."/>
            <person name="Lutzoni F."/>
            <person name="Magnuson J."/>
            <person name="Mondo S."/>
            <person name="Nolan M."/>
            <person name="Ohm R."/>
            <person name="Pangilinan J."/>
            <person name="Park H.-J."/>
            <person name="Ramirez L."/>
            <person name="Alfaro M."/>
            <person name="Sun H."/>
            <person name="Tritt A."/>
            <person name="Yoshinaga Y."/>
            <person name="Zwiers L.-H."/>
            <person name="Turgeon B."/>
            <person name="Goodwin S."/>
            <person name="Spatafora J."/>
            <person name="Crous P."/>
            <person name="Grigoriev I."/>
        </authorList>
    </citation>
    <scope>NUCLEOTIDE SEQUENCE</scope>
    <source>
        <strain evidence="1">ATCC 36951</strain>
    </source>
</reference>
<accession>A0A6A6BYX6</accession>
<dbReference type="AlphaFoldDB" id="A0A6A6BYX6"/>
<keyword evidence="2" id="KW-1185">Reference proteome</keyword>
<name>A0A6A6BYX6_ZASCE</name>
<organism evidence="1 2">
    <name type="scientific">Zasmidium cellare ATCC 36951</name>
    <dbReference type="NCBI Taxonomy" id="1080233"/>
    <lineage>
        <taxon>Eukaryota</taxon>
        <taxon>Fungi</taxon>
        <taxon>Dikarya</taxon>
        <taxon>Ascomycota</taxon>
        <taxon>Pezizomycotina</taxon>
        <taxon>Dothideomycetes</taxon>
        <taxon>Dothideomycetidae</taxon>
        <taxon>Mycosphaerellales</taxon>
        <taxon>Mycosphaerellaceae</taxon>
        <taxon>Zasmidium</taxon>
    </lineage>
</organism>